<keyword evidence="2" id="KW-1185">Reference proteome</keyword>
<dbReference type="RefSeq" id="WP_160633880.1">
    <property type="nucleotide sequence ID" value="NZ_WWNE01000012.1"/>
</dbReference>
<dbReference type="Proteomes" id="UP000470771">
    <property type="component" value="Unassembled WGS sequence"/>
</dbReference>
<proteinExistence type="predicted"/>
<accession>A0A6N9NJR2</accession>
<name>A0A6N9NJR2_9FLAO</name>
<dbReference type="AlphaFoldDB" id="A0A6N9NJR2"/>
<gene>
    <name evidence="1" type="ORF">GQN54_12430</name>
</gene>
<protein>
    <submittedName>
        <fullName evidence="1">Uncharacterized protein</fullName>
    </submittedName>
</protein>
<evidence type="ECO:0000313" key="2">
    <source>
        <dbReference type="Proteomes" id="UP000470771"/>
    </source>
</evidence>
<sequence>MTTKANSYSTQSWSQRALKGRVAETLIEQLFTKLGYKVFHYGMEKTIPGIIELLQGVNTNVAKQIRTMPDFVMQHPKTGDVNLVEVKYRANGQFSFEDIKSDYPYENAFFIIVSRRHIKCLTYEELKTGQSISPTSRNYLYKRYEFELDKEVIKEFCGFAVQFFTGVE</sequence>
<evidence type="ECO:0000313" key="1">
    <source>
        <dbReference type="EMBL" id="NBG66926.1"/>
    </source>
</evidence>
<reference evidence="1 2" key="1">
    <citation type="submission" date="2019-12" db="EMBL/GenBank/DDBJ databases">
        <authorList>
            <person name="Zhao J."/>
        </authorList>
    </citation>
    <scope>NUCLEOTIDE SEQUENCE [LARGE SCALE GENOMIC DNA]</scope>
    <source>
        <strain evidence="1 2">S-15</strain>
    </source>
</reference>
<dbReference type="EMBL" id="WWNE01000012">
    <property type="protein sequence ID" value="NBG66926.1"/>
    <property type="molecule type" value="Genomic_DNA"/>
</dbReference>
<organism evidence="1 2">
    <name type="scientific">Acidiluteibacter ferrifornacis</name>
    <dbReference type="NCBI Taxonomy" id="2692424"/>
    <lineage>
        <taxon>Bacteria</taxon>
        <taxon>Pseudomonadati</taxon>
        <taxon>Bacteroidota</taxon>
        <taxon>Flavobacteriia</taxon>
        <taxon>Flavobacteriales</taxon>
        <taxon>Cryomorphaceae</taxon>
        <taxon>Acidiluteibacter</taxon>
    </lineage>
</organism>
<comment type="caution">
    <text evidence="1">The sequence shown here is derived from an EMBL/GenBank/DDBJ whole genome shotgun (WGS) entry which is preliminary data.</text>
</comment>